<organism evidence="8 9">
    <name type="scientific">Wickerhamomyces ciferrii (strain ATCC 14091 / BCRC 22168 / CBS 111 / JCM 3599 / NBRC 0793 / NRRL Y-1031 F-60-10)</name>
    <name type="common">Yeast</name>
    <name type="synonym">Pichia ciferrii</name>
    <dbReference type="NCBI Taxonomy" id="1206466"/>
    <lineage>
        <taxon>Eukaryota</taxon>
        <taxon>Fungi</taxon>
        <taxon>Dikarya</taxon>
        <taxon>Ascomycota</taxon>
        <taxon>Saccharomycotina</taxon>
        <taxon>Saccharomycetes</taxon>
        <taxon>Phaffomycetales</taxon>
        <taxon>Wickerhamomycetaceae</taxon>
        <taxon>Wickerhamomyces</taxon>
    </lineage>
</organism>
<keyword evidence="9" id="KW-1185">Reference proteome</keyword>
<sequence>MSDAESIRSISPTRSLRKLEKTQDLYDHRKQPSSLPLRRDSVVNQNQQGASEASKNARSYRASSFAGFSKDEVHQALKKNSNKRGSMGKDGAEIPDFENASRTSMESQDTEQDVCFPLVPENDKFIGHYKLEEIDTFIHESRKSGINVNDEGSSGKSDYSPSEKISSEKDFDQDEVIFGANKFEPNTNTPNRFSFFCADSDNTVHGPDLKSLVEPGESVSKLFKSGEATWWLDCSCPSDVEMRVLAKAFGIHPLTAEDIRMHEAREKVELFSTYYFVSFHTFENDGESENFLEPINYYILVFPDGILSFHSEEVLHAINVRRRVRQLREHVSVSPDWICYALIDDITDSFGPVIHSIEYEADAIEDQVFSAHDSGFSQMLQKIVIARRKVMILMRLLSNKADVIKMFAKRCQDELQNQYSTPAQGTQVQPGAEIALYLSDIQDHIVTMHQSLLSYEKIFSRSHSNYLAQLQYESFNSNYQITTMLSKVTLIGTILVPLNIVTGLFGMNVKVPGQDGGDFKWFFGIFGVLVAIVITLVIVGSYYMNVNGPNDVQSIQPSSSRRSILGRMRPGSIRRETRSIISTPNMV</sequence>
<dbReference type="Gene3D" id="3.30.460.20">
    <property type="entry name" value="CorA soluble domain-like"/>
    <property type="match status" value="1"/>
</dbReference>
<dbReference type="InParanoid" id="K0KG87"/>
<evidence type="ECO:0000256" key="3">
    <source>
        <dbReference type="ARBA" id="ARBA00022692"/>
    </source>
</evidence>
<accession>K0KG87</accession>
<evidence type="ECO:0000256" key="2">
    <source>
        <dbReference type="ARBA" id="ARBA00009765"/>
    </source>
</evidence>
<dbReference type="STRING" id="1206466.K0KG87"/>
<reference evidence="8 9" key="1">
    <citation type="journal article" date="2012" name="Eukaryot. Cell">
        <title>Draft genome sequence of Wickerhamomyces ciferrii NRRL Y-1031 F-60-10.</title>
        <authorList>
            <person name="Schneider J."/>
            <person name="Andrea H."/>
            <person name="Blom J."/>
            <person name="Jaenicke S."/>
            <person name="Ruckert C."/>
            <person name="Schorsch C."/>
            <person name="Szczepanowski R."/>
            <person name="Farwick M."/>
            <person name="Goesmann A."/>
            <person name="Puhler A."/>
            <person name="Schaffer S."/>
            <person name="Tauch A."/>
            <person name="Kohler T."/>
            <person name="Brinkrolf K."/>
        </authorList>
    </citation>
    <scope>NUCLEOTIDE SEQUENCE [LARGE SCALE GENOMIC DNA]</scope>
    <source>
        <strain evidence="9">ATCC 14091 / BCRC 22168 / CBS 111 / JCM 3599 / NBRC 0793 / NRRL Y-1031 F-60-10</strain>
    </source>
</reference>
<dbReference type="eggNOG" id="ENOG502QPTQ">
    <property type="taxonomic scope" value="Eukaryota"/>
</dbReference>
<dbReference type="FunFam" id="1.20.58.340:FF:000016">
    <property type="entry name" value="Magnesium transporter ALR1"/>
    <property type="match status" value="1"/>
</dbReference>
<evidence type="ECO:0000256" key="7">
    <source>
        <dbReference type="SAM" id="Phobius"/>
    </source>
</evidence>
<dbReference type="PANTHER" id="PTHR21535:SF55">
    <property type="entry name" value="MAGNESIUM TRANSPORTER ALR1-RELATED"/>
    <property type="match status" value="1"/>
</dbReference>
<dbReference type="InterPro" id="IPR045861">
    <property type="entry name" value="CorA_cytoplasmic_dom"/>
</dbReference>
<feature type="compositionally biased region" description="Polar residues" evidence="6">
    <location>
        <begin position="42"/>
        <end position="57"/>
    </location>
</feature>
<evidence type="ECO:0000256" key="6">
    <source>
        <dbReference type="SAM" id="MobiDB-lite"/>
    </source>
</evidence>
<comment type="subcellular location">
    <subcellularLocation>
        <location evidence="1">Membrane</location>
        <topology evidence="1">Multi-pass membrane protein</topology>
    </subcellularLocation>
</comment>
<dbReference type="HOGENOM" id="CLU_007127_6_2_1"/>
<dbReference type="InterPro" id="IPR045863">
    <property type="entry name" value="CorA_TM1_TM2"/>
</dbReference>
<feature type="compositionally biased region" description="Basic and acidic residues" evidence="6">
    <location>
        <begin position="17"/>
        <end position="30"/>
    </location>
</feature>
<feature type="region of interest" description="Disordered" evidence="6">
    <location>
        <begin position="1"/>
        <end position="112"/>
    </location>
</feature>
<keyword evidence="3 7" id="KW-0812">Transmembrane</keyword>
<keyword evidence="4 7" id="KW-1133">Transmembrane helix</keyword>
<dbReference type="GO" id="GO:0015095">
    <property type="term" value="F:magnesium ion transmembrane transporter activity"/>
    <property type="evidence" value="ECO:0007669"/>
    <property type="project" value="InterPro"/>
</dbReference>
<feature type="transmembrane region" description="Helical" evidence="7">
    <location>
        <begin position="521"/>
        <end position="544"/>
    </location>
</feature>
<dbReference type="GO" id="GO:0010961">
    <property type="term" value="P:intracellular magnesium ion homeostasis"/>
    <property type="evidence" value="ECO:0007669"/>
    <property type="project" value="TreeGrafter"/>
</dbReference>
<evidence type="ECO:0000313" key="9">
    <source>
        <dbReference type="Proteomes" id="UP000009328"/>
    </source>
</evidence>
<dbReference type="EMBL" id="CAIF01000031">
    <property type="protein sequence ID" value="CCH41971.1"/>
    <property type="molecule type" value="Genomic_DNA"/>
</dbReference>
<feature type="transmembrane region" description="Helical" evidence="7">
    <location>
        <begin position="488"/>
        <end position="509"/>
    </location>
</feature>
<name>K0KG87_WICCF</name>
<proteinExistence type="inferred from homology"/>
<evidence type="ECO:0000313" key="8">
    <source>
        <dbReference type="EMBL" id="CCH41971.1"/>
    </source>
</evidence>
<dbReference type="SUPFAM" id="SSF143865">
    <property type="entry name" value="CorA soluble domain-like"/>
    <property type="match status" value="1"/>
</dbReference>
<evidence type="ECO:0000256" key="1">
    <source>
        <dbReference type="ARBA" id="ARBA00004141"/>
    </source>
</evidence>
<feature type="region of interest" description="Disordered" evidence="6">
    <location>
        <begin position="145"/>
        <end position="171"/>
    </location>
</feature>
<dbReference type="Gene3D" id="1.20.58.340">
    <property type="entry name" value="Magnesium transport protein CorA, transmembrane region"/>
    <property type="match status" value="2"/>
</dbReference>
<dbReference type="Pfam" id="PF01544">
    <property type="entry name" value="CorA"/>
    <property type="match status" value="1"/>
</dbReference>
<dbReference type="CDD" id="cd12829">
    <property type="entry name" value="Alr1p-like"/>
    <property type="match status" value="1"/>
</dbReference>
<evidence type="ECO:0000256" key="4">
    <source>
        <dbReference type="ARBA" id="ARBA00022989"/>
    </source>
</evidence>
<feature type="compositionally biased region" description="Polar residues" evidence="6">
    <location>
        <begin position="145"/>
        <end position="164"/>
    </location>
</feature>
<dbReference type="InterPro" id="IPR002523">
    <property type="entry name" value="MgTranspt_CorA/ZnTranspt_ZntB"/>
</dbReference>
<dbReference type="GO" id="GO:0005886">
    <property type="term" value="C:plasma membrane"/>
    <property type="evidence" value="ECO:0007669"/>
    <property type="project" value="TreeGrafter"/>
</dbReference>
<gene>
    <name evidence="8" type="ORF">BN7_1510</name>
</gene>
<evidence type="ECO:0000256" key="5">
    <source>
        <dbReference type="ARBA" id="ARBA00023136"/>
    </source>
</evidence>
<protein>
    <submittedName>
        <fullName evidence="8">Magnesium transporter ALR1</fullName>
    </submittedName>
</protein>
<dbReference type="Proteomes" id="UP000009328">
    <property type="component" value="Unassembled WGS sequence"/>
</dbReference>
<dbReference type="InterPro" id="IPR044089">
    <property type="entry name" value="Alr1-like"/>
</dbReference>
<dbReference type="SUPFAM" id="SSF144083">
    <property type="entry name" value="Magnesium transport protein CorA, transmembrane region"/>
    <property type="match status" value="1"/>
</dbReference>
<comment type="similarity">
    <text evidence="2">Belongs to the CorA metal ion transporter (MIT) (TC 1.A.35) family.</text>
</comment>
<keyword evidence="5 7" id="KW-0472">Membrane</keyword>
<dbReference type="PANTHER" id="PTHR21535">
    <property type="entry name" value="MAGNESIUM AND COBALT TRANSPORT PROTEIN/MITOCHONDRIAL IMPORT INNER MEMBRANE TRANSLOCASE SUBUNIT TIM8"/>
    <property type="match status" value="1"/>
</dbReference>
<comment type="caution">
    <text evidence="8">The sequence shown here is derived from an EMBL/GenBank/DDBJ whole genome shotgun (WGS) entry which is preliminary data.</text>
</comment>
<dbReference type="AlphaFoldDB" id="K0KG87"/>